<dbReference type="AlphaFoldDB" id="A0A1G2M3Y6"/>
<organism evidence="1 2">
    <name type="scientific">Candidatus Taylorbacteria bacterium RIFCSPHIGHO2_01_FULL_46_22b</name>
    <dbReference type="NCBI Taxonomy" id="1802301"/>
    <lineage>
        <taxon>Bacteria</taxon>
        <taxon>Candidatus Tayloriibacteriota</taxon>
    </lineage>
</organism>
<reference evidence="1 2" key="1">
    <citation type="journal article" date="2016" name="Nat. Commun.">
        <title>Thousands of microbial genomes shed light on interconnected biogeochemical processes in an aquifer system.</title>
        <authorList>
            <person name="Anantharaman K."/>
            <person name="Brown C.T."/>
            <person name="Hug L.A."/>
            <person name="Sharon I."/>
            <person name="Castelle C.J."/>
            <person name="Probst A.J."/>
            <person name="Thomas B.C."/>
            <person name="Singh A."/>
            <person name="Wilkins M.J."/>
            <person name="Karaoz U."/>
            <person name="Brodie E.L."/>
            <person name="Williams K.H."/>
            <person name="Hubbard S.S."/>
            <person name="Banfield J.F."/>
        </authorList>
    </citation>
    <scope>NUCLEOTIDE SEQUENCE [LARGE SCALE GENOMIC DNA]</scope>
</reference>
<dbReference type="SUPFAM" id="SSF160379">
    <property type="entry name" value="SP0830-like"/>
    <property type="match status" value="1"/>
</dbReference>
<evidence type="ECO:0000313" key="1">
    <source>
        <dbReference type="EMBL" id="OHA17819.1"/>
    </source>
</evidence>
<accession>A0A1G2M3Y6</accession>
<dbReference type="Proteomes" id="UP000178873">
    <property type="component" value="Unassembled WGS sequence"/>
</dbReference>
<evidence type="ECO:0008006" key="3">
    <source>
        <dbReference type="Google" id="ProtNLM"/>
    </source>
</evidence>
<dbReference type="Gene3D" id="3.30.70.1280">
    <property type="entry name" value="SP0830-like domains"/>
    <property type="match status" value="1"/>
</dbReference>
<protein>
    <recommendedName>
        <fullName evidence="3">DUF1697 domain-containing protein</fullName>
    </recommendedName>
</protein>
<dbReference type="PANTHER" id="PTHR36439">
    <property type="entry name" value="BLL4334 PROTEIN"/>
    <property type="match status" value="1"/>
</dbReference>
<sequence length="178" mass="20541">MTYVALLRGINVGGNSIIKMKDLGELFEKLGFSRVQTYIQSGNVIFQTDEKNSRKLEEKIEKGVKRRFKCVSKVVIRTYNEMKQIVTNIPRSWETGSDMKYNVLFLRHTVDTPKILEGLNPKQGIETVVYKKGVLFWSAKTSDLSRTAMIKLSSKKVYQEVTVRNLNTTRKILELMEK</sequence>
<comment type="caution">
    <text evidence="1">The sequence shown here is derived from an EMBL/GenBank/DDBJ whole genome shotgun (WGS) entry which is preliminary data.</text>
</comment>
<gene>
    <name evidence="1" type="ORF">A2664_03840</name>
</gene>
<dbReference type="PANTHER" id="PTHR36439:SF1">
    <property type="entry name" value="DUF1697 DOMAIN-CONTAINING PROTEIN"/>
    <property type="match status" value="1"/>
</dbReference>
<evidence type="ECO:0000313" key="2">
    <source>
        <dbReference type="Proteomes" id="UP000178873"/>
    </source>
</evidence>
<dbReference type="Pfam" id="PF08002">
    <property type="entry name" value="DUF1697"/>
    <property type="match status" value="1"/>
</dbReference>
<dbReference type="PIRSF" id="PIRSF008502">
    <property type="entry name" value="UCP008502"/>
    <property type="match status" value="1"/>
</dbReference>
<dbReference type="EMBL" id="MHRF01000013">
    <property type="protein sequence ID" value="OHA17819.1"/>
    <property type="molecule type" value="Genomic_DNA"/>
</dbReference>
<name>A0A1G2M3Y6_9BACT</name>
<dbReference type="InterPro" id="IPR012545">
    <property type="entry name" value="DUF1697"/>
</dbReference>
<dbReference type="STRING" id="1802301.A2664_03840"/>
<dbReference type="Gene3D" id="3.30.70.1260">
    <property type="entry name" value="bacterial protein sp0830 like"/>
    <property type="match status" value="1"/>
</dbReference>
<proteinExistence type="predicted"/>